<dbReference type="GO" id="GO:0003677">
    <property type="term" value="F:DNA binding"/>
    <property type="evidence" value="ECO:0007669"/>
    <property type="project" value="InterPro"/>
</dbReference>
<dbReference type="InterPro" id="IPR032806">
    <property type="entry name" value="YbfD_N"/>
</dbReference>
<evidence type="ECO:0000313" key="4">
    <source>
        <dbReference type="Proteomes" id="UP000287547"/>
    </source>
</evidence>
<dbReference type="Pfam" id="PF13808">
    <property type="entry name" value="DDE_Tnp_1_assoc"/>
    <property type="match status" value="1"/>
</dbReference>
<dbReference type="InterPro" id="IPR051698">
    <property type="entry name" value="Transposase_11-like"/>
</dbReference>
<dbReference type="NCBIfam" id="NF033564">
    <property type="entry name" value="transpos_ISAs1"/>
    <property type="match status" value="1"/>
</dbReference>
<dbReference type="GO" id="GO:0006313">
    <property type="term" value="P:DNA transposition"/>
    <property type="evidence" value="ECO:0007669"/>
    <property type="project" value="InterPro"/>
</dbReference>
<proteinExistence type="predicted"/>
<dbReference type="PANTHER" id="PTHR30298:SF0">
    <property type="entry name" value="PROTEIN YBFL-RELATED"/>
    <property type="match status" value="1"/>
</dbReference>
<dbReference type="AlphaFoldDB" id="A0A428XNG3"/>
<accession>A0A428XNG3</accession>
<evidence type="ECO:0000259" key="2">
    <source>
        <dbReference type="Pfam" id="PF13808"/>
    </source>
</evidence>
<protein>
    <submittedName>
        <fullName evidence="3">ISAs1 family transposase</fullName>
    </submittedName>
</protein>
<organism evidence="3 4">
    <name type="scientific">Kibdelosporangium aridum</name>
    <dbReference type="NCBI Taxonomy" id="2030"/>
    <lineage>
        <taxon>Bacteria</taxon>
        <taxon>Bacillati</taxon>
        <taxon>Actinomycetota</taxon>
        <taxon>Actinomycetes</taxon>
        <taxon>Pseudonocardiales</taxon>
        <taxon>Pseudonocardiaceae</taxon>
        <taxon>Kibdelosporangium</taxon>
    </lineage>
</organism>
<dbReference type="EMBL" id="QHKI01000175">
    <property type="protein sequence ID" value="RSM56829.1"/>
    <property type="molecule type" value="Genomic_DNA"/>
</dbReference>
<reference evidence="3 4" key="1">
    <citation type="submission" date="2018-05" db="EMBL/GenBank/DDBJ databases">
        <title>Evolution of GPA BGCs.</title>
        <authorList>
            <person name="Waglechner N."/>
            <person name="Wright G.D."/>
        </authorList>
    </citation>
    <scope>NUCLEOTIDE SEQUENCE [LARGE SCALE GENOMIC DNA]</scope>
    <source>
        <strain evidence="3 4">A82846</strain>
    </source>
</reference>
<dbReference type="Pfam" id="PF01609">
    <property type="entry name" value="DDE_Tnp_1"/>
    <property type="match status" value="1"/>
</dbReference>
<feature type="non-terminal residue" evidence="3">
    <location>
        <position position="375"/>
    </location>
</feature>
<gene>
    <name evidence="3" type="ORF">DMH04_56685</name>
</gene>
<name>A0A428XNG3_KIBAR</name>
<sequence>MPDPRARRGVRHSAGSLLALAAAAVLAGARSFVAIGEWIADVPQHILAALGARFDPRRQAYLAPDESTVRRLAQHVDGDLLDEAIGTWLIHTTQPAAPACEDTTADTAERGVLPMAIAVDGKSLRGTYPRTGGSGVQLLAAITHTTSTPNTEGIVLSQRAIRAGTSEVAWFAPALDQIDLTGLVITGDALHTTQDHAHYLHQRGAHYVFTVKESQHRLFEQLDALPWHTIPTHTSIDTSHGRTERRITQLTPLGHYLDYPTITFPHATHAFLVERYTTHHSTGNHSAYAALGITNLPTDLAHPTHIAAYLRNHWHIENRLHWIRDVTYGEDHSRVRTGTAPRAMASFRNLAISTLRHHGWTNIAKGLRHMARNPL</sequence>
<feature type="domain" description="H repeat-associated protein N-terminal" evidence="2">
    <location>
        <begin position="1"/>
        <end position="89"/>
    </location>
</feature>
<dbReference type="Proteomes" id="UP000287547">
    <property type="component" value="Unassembled WGS sequence"/>
</dbReference>
<feature type="domain" description="Transposase IS4-like" evidence="1">
    <location>
        <begin position="116"/>
        <end position="352"/>
    </location>
</feature>
<evidence type="ECO:0000259" key="1">
    <source>
        <dbReference type="Pfam" id="PF01609"/>
    </source>
</evidence>
<dbReference type="PANTHER" id="PTHR30298">
    <property type="entry name" value="H REPEAT-ASSOCIATED PREDICTED TRANSPOSASE"/>
    <property type="match status" value="1"/>
</dbReference>
<evidence type="ECO:0000313" key="3">
    <source>
        <dbReference type="EMBL" id="RSM56829.1"/>
    </source>
</evidence>
<dbReference type="InterPro" id="IPR002559">
    <property type="entry name" value="Transposase_11"/>
</dbReference>
<dbReference type="GO" id="GO:0004803">
    <property type="term" value="F:transposase activity"/>
    <property type="evidence" value="ECO:0007669"/>
    <property type="project" value="InterPro"/>
</dbReference>
<dbReference type="OrthoDB" id="3867913at2"/>
<dbReference type="InterPro" id="IPR047647">
    <property type="entry name" value="ISAs1_transpos"/>
</dbReference>
<comment type="caution">
    <text evidence="3">The sequence shown here is derived from an EMBL/GenBank/DDBJ whole genome shotgun (WGS) entry which is preliminary data.</text>
</comment>